<protein>
    <recommendedName>
        <fullName evidence="4">Cyclase</fullName>
    </recommendedName>
</protein>
<organism evidence="2 3">
    <name type="scientific">Cladophialophora bantiana (strain ATCC 10958 / CBS 173.52 / CDC B-1940 / NIH 8579)</name>
    <name type="common">Xylohypha bantiana</name>
    <dbReference type="NCBI Taxonomy" id="1442370"/>
    <lineage>
        <taxon>Eukaryota</taxon>
        <taxon>Fungi</taxon>
        <taxon>Dikarya</taxon>
        <taxon>Ascomycota</taxon>
        <taxon>Pezizomycotina</taxon>
        <taxon>Eurotiomycetes</taxon>
        <taxon>Chaetothyriomycetidae</taxon>
        <taxon>Chaetothyriales</taxon>
        <taxon>Herpotrichiellaceae</taxon>
        <taxon>Cladophialophora</taxon>
    </lineage>
</organism>
<dbReference type="SUPFAM" id="SSF102198">
    <property type="entry name" value="Putative cyclase"/>
    <property type="match status" value="1"/>
</dbReference>
<sequence length="329" mass="37257">MSHYPDFDSLPKVDRQPQGNAWGLWGKDDEYGTLNYLTPDVVRNAAQEIKAGVSIQLDLSLDYFDYRIGGREAFEHRIKDFKEPSESNNINLYAHDDVVTFNTQSSSQWDGLRHVGLQKTGTYYQGLQHSDIDNKRHDGRLGIHRWVERGGIVGRGVLLDYFGWRQQTGQPPVAANSASAISTEELEAVAKHQDTEFHVGDILIIRSGFLQWYQHASKEDQVESLDKYAFIGVESSMNSVKWLWNHHFAAVAGDTIGFECNPVDFNDEGVVKLHEWLLAHWGTPIGELWDLERLAEVCRERNQWSFFLTSAPLNVFGGVGTPPNVIAIL</sequence>
<accession>A0A0D2HZ60</accession>
<evidence type="ECO:0008006" key="4">
    <source>
        <dbReference type="Google" id="ProtNLM"/>
    </source>
</evidence>
<evidence type="ECO:0000313" key="2">
    <source>
        <dbReference type="EMBL" id="KIW89884.1"/>
    </source>
</evidence>
<dbReference type="RefSeq" id="XP_016616553.1">
    <property type="nucleotide sequence ID" value="XM_016767037.1"/>
</dbReference>
<dbReference type="EMBL" id="KN846994">
    <property type="protein sequence ID" value="KIW89884.1"/>
    <property type="molecule type" value="Genomic_DNA"/>
</dbReference>
<dbReference type="PANTHER" id="PTHR34861">
    <property type="match status" value="1"/>
</dbReference>
<dbReference type="GeneID" id="27702241"/>
<dbReference type="InterPro" id="IPR007325">
    <property type="entry name" value="KFase/CYL"/>
</dbReference>
<proteinExistence type="inferred from homology"/>
<gene>
    <name evidence="2" type="ORF">Z519_09313</name>
</gene>
<dbReference type="Gene3D" id="3.50.30.50">
    <property type="entry name" value="Putative cyclase"/>
    <property type="match status" value="1"/>
</dbReference>
<dbReference type="HOGENOM" id="CLU_030671_1_0_1"/>
<dbReference type="InterPro" id="IPR037175">
    <property type="entry name" value="KFase_sf"/>
</dbReference>
<evidence type="ECO:0000313" key="3">
    <source>
        <dbReference type="Proteomes" id="UP000053789"/>
    </source>
</evidence>
<name>A0A0D2HZ60_CLAB1</name>
<dbReference type="GO" id="GO:0004061">
    <property type="term" value="F:arylformamidase activity"/>
    <property type="evidence" value="ECO:0007669"/>
    <property type="project" value="InterPro"/>
</dbReference>
<dbReference type="Pfam" id="PF04199">
    <property type="entry name" value="Cyclase"/>
    <property type="match status" value="1"/>
</dbReference>
<dbReference type="GO" id="GO:0019441">
    <property type="term" value="P:L-tryptophan catabolic process to kynurenine"/>
    <property type="evidence" value="ECO:0007669"/>
    <property type="project" value="InterPro"/>
</dbReference>
<dbReference type="VEuPathDB" id="FungiDB:Z519_09313"/>
<comment type="similarity">
    <text evidence="1">Belongs to the Cyclase 1 superfamily.</text>
</comment>
<dbReference type="PANTHER" id="PTHR34861:SF10">
    <property type="entry name" value="CYCLASE"/>
    <property type="match status" value="1"/>
</dbReference>
<dbReference type="OrthoDB" id="5396at2759"/>
<keyword evidence="3" id="KW-1185">Reference proteome</keyword>
<evidence type="ECO:0000256" key="1">
    <source>
        <dbReference type="ARBA" id="ARBA00007865"/>
    </source>
</evidence>
<dbReference type="Proteomes" id="UP000053789">
    <property type="component" value="Unassembled WGS sequence"/>
</dbReference>
<dbReference type="AlphaFoldDB" id="A0A0D2HZ60"/>
<reference evidence="2" key="1">
    <citation type="submission" date="2015-01" db="EMBL/GenBank/DDBJ databases">
        <title>The Genome Sequence of Cladophialophora bantiana CBS 173.52.</title>
        <authorList>
            <consortium name="The Broad Institute Genomics Platform"/>
            <person name="Cuomo C."/>
            <person name="de Hoog S."/>
            <person name="Gorbushina A."/>
            <person name="Stielow B."/>
            <person name="Teixiera M."/>
            <person name="Abouelleil A."/>
            <person name="Chapman S.B."/>
            <person name="Priest M."/>
            <person name="Young S.K."/>
            <person name="Wortman J."/>
            <person name="Nusbaum C."/>
            <person name="Birren B."/>
        </authorList>
    </citation>
    <scope>NUCLEOTIDE SEQUENCE [LARGE SCALE GENOMIC DNA]</scope>
    <source>
        <strain evidence="2">CBS 173.52</strain>
    </source>
</reference>